<proteinExistence type="predicted"/>
<dbReference type="OrthoDB" id="312288at2"/>
<dbReference type="Proteomes" id="UP000245133">
    <property type="component" value="Unassembled WGS sequence"/>
</dbReference>
<keyword evidence="2" id="KW-1185">Reference proteome</keyword>
<protein>
    <recommendedName>
        <fullName evidence="3">Peptidase MA family protein</fullName>
    </recommendedName>
</protein>
<sequence>MNRLIFNILLVFSVSFTGLSAQERSVDFQTGRIWKKPNWPRELPKSYEEVQAIPVPNLADVSLRIPSGFTGELTGPEGLKAYIWNSKLFKWELKDGTNAQIWENGNFQINTGDGFIFKSFTNACNGCKETIYLQYPDGSSLNGYYQQKRSKYDYVVKDSSGVEHRLYESIGYRKKSNRNALPSLKEFGITAPESFSSIKFPLFLEYEDLALEKPKVLSVHYTGPGGGLVYFHSDKNYSWDKPNEFVYVEYAPNNWNLTFKNQIKIGSSLDNCKDCKPNMYVQWPDGTRIYRRWDAHRKDFDYIYQSDESNSALNWLMPDPRKFGEPKTNIGPYDIYHSSEWNFVMQGLRENWNVAEFRKFLKSEFQLENEGKVPILLFDTPQAMFAYTGRTQPGGGAEGGFGGQDGITICCGNKQPKATSDPILDEDMKRRMYFGTYYHEAIHNLHQIACLNHRRGKTNIKDSGVSDAWFVEGLANHATSFFEPSVKLSILESTQKLVNEGRLPSSFDGLIRDGYQNLLPYSIGAYMVQYLHKRYGKQAVTEYIRLTCLGSSTHEAIQKITNRTPDQFYADSISDFKTTYAQSKESRRSWKYAQLTKMIPKNLKKFQNFSKNRMELPKSIRDIRSLEDVLPVYETFEADISAFKGKREGDFQGPNGEMFYLWQNGTYKWFDDDYTVTIFDGKQVSFEYKGWKAIEWLESNQRKWSAPDGSSVLFGPNGELRYFDANGKPVP</sequence>
<dbReference type="AlphaFoldDB" id="A0A2P2DV93"/>
<evidence type="ECO:0000313" key="2">
    <source>
        <dbReference type="Proteomes" id="UP000245133"/>
    </source>
</evidence>
<gene>
    <name evidence="1" type="ORF">LPTSP4_00260</name>
</gene>
<comment type="caution">
    <text evidence="1">The sequence shown here is derived from an EMBL/GenBank/DDBJ whole genome shotgun (WGS) entry which is preliminary data.</text>
</comment>
<evidence type="ECO:0000313" key="1">
    <source>
        <dbReference type="EMBL" id="GBF48527.1"/>
    </source>
</evidence>
<dbReference type="EMBL" id="BFBB01000001">
    <property type="protein sequence ID" value="GBF48527.1"/>
    <property type="molecule type" value="Genomic_DNA"/>
</dbReference>
<reference evidence="1 2" key="1">
    <citation type="submission" date="2018-02" db="EMBL/GenBank/DDBJ databases">
        <title>Novel Leptospira species isolated from soil and water in Japan.</title>
        <authorList>
            <person name="Nakao R."/>
            <person name="Masuzawa T."/>
        </authorList>
    </citation>
    <scope>NUCLEOTIDE SEQUENCE [LARGE SCALE GENOMIC DNA]</scope>
    <source>
        <strain evidence="1 2">YH101</strain>
    </source>
</reference>
<name>A0A2P2DV93_9LEPT</name>
<organism evidence="1 2">
    <name type="scientific">Leptospira ryugenii</name>
    <dbReference type="NCBI Taxonomy" id="1917863"/>
    <lineage>
        <taxon>Bacteria</taxon>
        <taxon>Pseudomonadati</taxon>
        <taxon>Spirochaetota</taxon>
        <taxon>Spirochaetia</taxon>
        <taxon>Leptospirales</taxon>
        <taxon>Leptospiraceae</taxon>
        <taxon>Leptospira</taxon>
    </lineage>
</organism>
<evidence type="ECO:0008006" key="3">
    <source>
        <dbReference type="Google" id="ProtNLM"/>
    </source>
</evidence>
<accession>A0A2P2DV93</accession>
<dbReference type="RefSeq" id="WP_108972426.1">
    <property type="nucleotide sequence ID" value="NZ_BFBB01000001.1"/>
</dbReference>